<sequence>MMPRTTELEELDRIIHATRPDQLFAIDACTGVSITYGELQARTSAIATSVTSALMKDKNCVILSISDQYLFTLVYLSLFRAGVCVVPCSPASTASAIDRIAQMAGAGAVVADRTISSQVPLIDAAAVSRVALNRGVVPQTKWRQTAGNAVTLFTSGTTSTPKGVRLGASGMLANATDFAAAVGISSARLLGLLPMHHTNAQIANILVPVVTGSTIICGGQYNITALSRLWGQIEEFGVNYVDVVPTIIHTLLRLPPNQAPRLASLRYFICGAAPVKAADLILFQEMYGVEVLQEYGLSEATCFSSVERPAARRLGTVGIALRRNEIEVRDEFGQRLGSDQVGEVFIRGEYTMLGYVGGDAASYNLTVDEDGWLETGDLGSIDPEGYLQIVGRKKDVIIKGGLTIMPADIEEVATLESTVAEAAAVGVSDDYYGEKIWLFVSVRAQALDYNSLHSLLHAGLPPEMQPDRVVAVSEIPRTDSGKVRRQLLRNQYSTPK</sequence>
<name>A0A7G7MKK4_9PSEU</name>
<keyword evidence="6" id="KW-1185">Reference proteome</keyword>
<evidence type="ECO:0000259" key="4">
    <source>
        <dbReference type="Pfam" id="PF13193"/>
    </source>
</evidence>
<evidence type="ECO:0000313" key="6">
    <source>
        <dbReference type="Proteomes" id="UP000515728"/>
    </source>
</evidence>
<keyword evidence="2 5" id="KW-0436">Ligase</keyword>
<proteinExistence type="inferred from homology"/>
<evidence type="ECO:0000259" key="3">
    <source>
        <dbReference type="Pfam" id="PF00501"/>
    </source>
</evidence>
<dbReference type="Pfam" id="PF13193">
    <property type="entry name" value="AMP-binding_C"/>
    <property type="match status" value="1"/>
</dbReference>
<dbReference type="Gene3D" id="3.30.300.30">
    <property type="match status" value="1"/>
</dbReference>
<dbReference type="Pfam" id="PF00501">
    <property type="entry name" value="AMP-binding"/>
    <property type="match status" value="1"/>
</dbReference>
<evidence type="ECO:0000256" key="1">
    <source>
        <dbReference type="ARBA" id="ARBA00006432"/>
    </source>
</evidence>
<dbReference type="EMBL" id="CP060131">
    <property type="protein sequence ID" value="QNG53315.1"/>
    <property type="molecule type" value="Genomic_DNA"/>
</dbReference>
<dbReference type="PANTHER" id="PTHR43201:SF5">
    <property type="entry name" value="MEDIUM-CHAIN ACYL-COA LIGASE ACSF2, MITOCHONDRIAL"/>
    <property type="match status" value="1"/>
</dbReference>
<dbReference type="Proteomes" id="UP000515728">
    <property type="component" value="Chromosome"/>
</dbReference>
<gene>
    <name evidence="5" type="ORF">H6H00_04790</name>
</gene>
<dbReference type="InterPro" id="IPR025110">
    <property type="entry name" value="AMP-bd_C"/>
</dbReference>
<reference evidence="5 6" key="1">
    <citation type="submission" date="2020-08" db="EMBL/GenBank/DDBJ databases">
        <authorList>
            <person name="Mo P."/>
        </authorList>
    </citation>
    <scope>NUCLEOTIDE SEQUENCE [LARGE SCALE GENOMIC DNA]</scope>
    <source>
        <strain evidence="5 6">CGMCC 4.1532</strain>
    </source>
</reference>
<evidence type="ECO:0000256" key="2">
    <source>
        <dbReference type="ARBA" id="ARBA00022598"/>
    </source>
</evidence>
<feature type="domain" description="AMP-binding enzyme C-terminal" evidence="4">
    <location>
        <begin position="409"/>
        <end position="482"/>
    </location>
</feature>
<dbReference type="RefSeq" id="WP_185720143.1">
    <property type="nucleotide sequence ID" value="NZ_CP060131.1"/>
</dbReference>
<dbReference type="InterPro" id="IPR000873">
    <property type="entry name" value="AMP-dep_synth/lig_dom"/>
</dbReference>
<dbReference type="GO" id="GO:0006631">
    <property type="term" value="P:fatty acid metabolic process"/>
    <property type="evidence" value="ECO:0007669"/>
    <property type="project" value="TreeGrafter"/>
</dbReference>
<dbReference type="InterPro" id="IPR045851">
    <property type="entry name" value="AMP-bd_C_sf"/>
</dbReference>
<accession>A0A7G7MKK4</accession>
<dbReference type="Gene3D" id="3.40.50.12780">
    <property type="entry name" value="N-terminal domain of ligase-like"/>
    <property type="match status" value="1"/>
</dbReference>
<dbReference type="SUPFAM" id="SSF56801">
    <property type="entry name" value="Acetyl-CoA synthetase-like"/>
    <property type="match status" value="1"/>
</dbReference>
<protein>
    <submittedName>
        <fullName evidence="5">Acyl--CoA ligase</fullName>
    </submittedName>
</protein>
<organism evidence="5 6">
    <name type="scientific">Pseudonocardia petroleophila</name>
    <dbReference type="NCBI Taxonomy" id="37331"/>
    <lineage>
        <taxon>Bacteria</taxon>
        <taxon>Bacillati</taxon>
        <taxon>Actinomycetota</taxon>
        <taxon>Actinomycetes</taxon>
        <taxon>Pseudonocardiales</taxon>
        <taxon>Pseudonocardiaceae</taxon>
        <taxon>Pseudonocardia</taxon>
    </lineage>
</organism>
<comment type="similarity">
    <text evidence="1">Belongs to the ATP-dependent AMP-binding enzyme family.</text>
</comment>
<dbReference type="GO" id="GO:0031956">
    <property type="term" value="F:medium-chain fatty acid-CoA ligase activity"/>
    <property type="evidence" value="ECO:0007669"/>
    <property type="project" value="TreeGrafter"/>
</dbReference>
<dbReference type="AlphaFoldDB" id="A0A7G7MKK4"/>
<dbReference type="InterPro" id="IPR042099">
    <property type="entry name" value="ANL_N_sf"/>
</dbReference>
<dbReference type="KEGG" id="ppel:H6H00_04790"/>
<evidence type="ECO:0000313" key="5">
    <source>
        <dbReference type="EMBL" id="QNG53315.1"/>
    </source>
</evidence>
<dbReference type="PANTHER" id="PTHR43201">
    <property type="entry name" value="ACYL-COA SYNTHETASE"/>
    <property type="match status" value="1"/>
</dbReference>
<feature type="domain" description="AMP-dependent synthetase/ligase" evidence="3">
    <location>
        <begin position="18"/>
        <end position="355"/>
    </location>
</feature>